<protein>
    <submittedName>
        <fullName evidence="11">Rhomboid domain-containing protein</fullName>
    </submittedName>
</protein>
<name>A0A0N4ZTP6_PARTI</name>
<evidence type="ECO:0000313" key="10">
    <source>
        <dbReference type="Proteomes" id="UP000038045"/>
    </source>
</evidence>
<dbReference type="PANTHER" id="PTHR43066">
    <property type="entry name" value="RHOMBOID-RELATED PROTEIN"/>
    <property type="match status" value="1"/>
</dbReference>
<evidence type="ECO:0000256" key="5">
    <source>
        <dbReference type="ARBA" id="ARBA00022801"/>
    </source>
</evidence>
<keyword evidence="5" id="KW-0378">Hydrolase</keyword>
<dbReference type="Pfam" id="PF01694">
    <property type="entry name" value="Rhomboid"/>
    <property type="match status" value="1"/>
</dbReference>
<feature type="domain" description="Peptidase S54 rhomboid" evidence="9">
    <location>
        <begin position="70"/>
        <end position="152"/>
    </location>
</feature>
<reference evidence="11" key="1">
    <citation type="submission" date="2017-02" db="UniProtKB">
        <authorList>
            <consortium name="WormBaseParasite"/>
        </authorList>
    </citation>
    <scope>IDENTIFICATION</scope>
</reference>
<comment type="similarity">
    <text evidence="2">Belongs to the peptidase S54 family.</text>
</comment>
<dbReference type="SUPFAM" id="SSF144091">
    <property type="entry name" value="Rhomboid-like"/>
    <property type="match status" value="1"/>
</dbReference>
<dbReference type="STRING" id="131310.A0A0N4ZTP6"/>
<keyword evidence="10" id="KW-1185">Reference proteome</keyword>
<dbReference type="GO" id="GO:0004252">
    <property type="term" value="F:serine-type endopeptidase activity"/>
    <property type="evidence" value="ECO:0007669"/>
    <property type="project" value="InterPro"/>
</dbReference>
<organism evidence="10 11">
    <name type="scientific">Parastrongyloides trichosuri</name>
    <name type="common">Possum-specific nematode worm</name>
    <dbReference type="NCBI Taxonomy" id="131310"/>
    <lineage>
        <taxon>Eukaryota</taxon>
        <taxon>Metazoa</taxon>
        <taxon>Ecdysozoa</taxon>
        <taxon>Nematoda</taxon>
        <taxon>Chromadorea</taxon>
        <taxon>Rhabditida</taxon>
        <taxon>Tylenchina</taxon>
        <taxon>Panagrolaimomorpha</taxon>
        <taxon>Strongyloidoidea</taxon>
        <taxon>Strongyloididae</taxon>
        <taxon>Parastrongyloides</taxon>
    </lineage>
</organism>
<evidence type="ECO:0000256" key="3">
    <source>
        <dbReference type="ARBA" id="ARBA00022670"/>
    </source>
</evidence>
<feature type="transmembrane region" description="Helical" evidence="8">
    <location>
        <begin position="32"/>
        <end position="51"/>
    </location>
</feature>
<dbReference type="InterPro" id="IPR035952">
    <property type="entry name" value="Rhomboid-like_sf"/>
</dbReference>
<evidence type="ECO:0000259" key="9">
    <source>
        <dbReference type="Pfam" id="PF01694"/>
    </source>
</evidence>
<evidence type="ECO:0000256" key="8">
    <source>
        <dbReference type="SAM" id="Phobius"/>
    </source>
</evidence>
<keyword evidence="6 8" id="KW-1133">Transmembrane helix</keyword>
<dbReference type="Gene3D" id="1.20.1540.10">
    <property type="entry name" value="Rhomboid-like"/>
    <property type="match status" value="1"/>
</dbReference>
<dbReference type="AlphaFoldDB" id="A0A0N4ZTP6"/>
<keyword evidence="3" id="KW-0645">Protease</keyword>
<sequence>MFQQRNRRNRGTSLGVILLIQQLLTSGPIPPITLCFIILQVVIFMGYIPFMDPDHTHSLCLLPNVIINKKTWLRIILPVLMHADDMHLYYNMGSLLYKGKNLESLLGSIKFLSILITFIVCTPLLHIFLAYEIQNFLGIDRYMHECTVGFSGKL</sequence>
<comment type="subcellular location">
    <subcellularLocation>
        <location evidence="1">Membrane</location>
        <topology evidence="1">Multi-pass membrane protein</topology>
    </subcellularLocation>
</comment>
<feature type="transmembrane region" description="Helical" evidence="8">
    <location>
        <begin position="111"/>
        <end position="131"/>
    </location>
</feature>
<accession>A0A0N4ZTP6</accession>
<dbReference type="PANTHER" id="PTHR43066:SF1">
    <property type="entry name" value="RHOMBOID PROTEIN 2"/>
    <property type="match status" value="1"/>
</dbReference>
<keyword evidence="7 8" id="KW-0472">Membrane</keyword>
<evidence type="ECO:0000256" key="6">
    <source>
        <dbReference type="ARBA" id="ARBA00022989"/>
    </source>
</evidence>
<keyword evidence="4 8" id="KW-0812">Transmembrane</keyword>
<dbReference type="WBParaSite" id="PTRK_0001187400.1">
    <property type="protein sequence ID" value="PTRK_0001187400.1"/>
    <property type="gene ID" value="PTRK_0001187400"/>
</dbReference>
<proteinExistence type="inferred from homology"/>
<evidence type="ECO:0000313" key="11">
    <source>
        <dbReference type="WBParaSite" id="PTRK_0001187400.1"/>
    </source>
</evidence>
<evidence type="ECO:0000256" key="1">
    <source>
        <dbReference type="ARBA" id="ARBA00004141"/>
    </source>
</evidence>
<dbReference type="GO" id="GO:0016020">
    <property type="term" value="C:membrane"/>
    <property type="evidence" value="ECO:0007669"/>
    <property type="project" value="UniProtKB-SubCell"/>
</dbReference>
<evidence type="ECO:0000256" key="7">
    <source>
        <dbReference type="ARBA" id="ARBA00023136"/>
    </source>
</evidence>
<dbReference type="InterPro" id="IPR022764">
    <property type="entry name" value="Peptidase_S54_rhomboid_dom"/>
</dbReference>
<dbReference type="Proteomes" id="UP000038045">
    <property type="component" value="Unplaced"/>
</dbReference>
<evidence type="ECO:0000256" key="2">
    <source>
        <dbReference type="ARBA" id="ARBA00009045"/>
    </source>
</evidence>
<dbReference type="GO" id="GO:0006508">
    <property type="term" value="P:proteolysis"/>
    <property type="evidence" value="ECO:0007669"/>
    <property type="project" value="UniProtKB-KW"/>
</dbReference>
<evidence type="ECO:0000256" key="4">
    <source>
        <dbReference type="ARBA" id="ARBA00022692"/>
    </source>
</evidence>